<dbReference type="RefSeq" id="WP_369738585.1">
    <property type="nucleotide sequence ID" value="NZ_JBGEDP010000001.1"/>
</dbReference>
<protein>
    <submittedName>
        <fullName evidence="2">DUF732 domain-containing protein</fullName>
    </submittedName>
</protein>
<accession>A0ABV4C448</accession>
<organism evidence="2 3">
    <name type="scientific">Mycobacterium servetii</name>
    <dbReference type="NCBI Taxonomy" id="3237418"/>
    <lineage>
        <taxon>Bacteria</taxon>
        <taxon>Bacillati</taxon>
        <taxon>Actinomycetota</taxon>
        <taxon>Actinomycetes</taxon>
        <taxon>Mycobacteriales</taxon>
        <taxon>Mycobacteriaceae</taxon>
        <taxon>Mycobacterium</taxon>
    </lineage>
</organism>
<gene>
    <name evidence="2" type="ORF">AB8998_14800</name>
</gene>
<sequence length="93" mass="10438">MPQVQSAPPVPQFPPEAEQRSADALHSDHGTWLRNPLHANAQAEQLCSDLADGGRVDGYIRGKMRKSPQLTPQEATRAVWDTVDAYRPRYDDR</sequence>
<feature type="compositionally biased region" description="Basic and acidic residues" evidence="1">
    <location>
        <begin position="17"/>
        <end position="31"/>
    </location>
</feature>
<comment type="caution">
    <text evidence="2">The sequence shown here is derived from an EMBL/GenBank/DDBJ whole genome shotgun (WGS) entry which is preliminary data.</text>
</comment>
<evidence type="ECO:0000256" key="1">
    <source>
        <dbReference type="SAM" id="MobiDB-lite"/>
    </source>
</evidence>
<evidence type="ECO:0000313" key="3">
    <source>
        <dbReference type="Proteomes" id="UP001564760"/>
    </source>
</evidence>
<dbReference type="EMBL" id="JBGEDP010000001">
    <property type="protein sequence ID" value="MEY8016181.1"/>
    <property type="molecule type" value="Genomic_DNA"/>
</dbReference>
<name>A0ABV4C448_9MYCO</name>
<proteinExistence type="predicted"/>
<feature type="region of interest" description="Disordered" evidence="1">
    <location>
        <begin position="1"/>
        <end position="31"/>
    </location>
</feature>
<reference evidence="2 3" key="1">
    <citation type="submission" date="2024-08" db="EMBL/GenBank/DDBJ databases">
        <title>Mycobacterium servetensis sp. nov., a novel rapid-growing mycobacterial species recovered from a human patient in Zaragoza, Spain.</title>
        <authorList>
            <person name="Tristancho-Baro A.I."/>
            <person name="Buenestado-Serrano S."/>
            <person name="Garcia De Viedma D."/>
            <person name="Milagro-Beamonte A."/>
            <person name="Burillo N."/>
            <person name="Sanz S."/>
            <person name="Lopez-Calleja A.I."/>
            <person name="Penas-Utrilla D."/>
            <person name="Guardingo M."/>
            <person name="Garcia M.J."/>
            <person name="Vinuelas-Bayon J."/>
        </authorList>
    </citation>
    <scope>NUCLEOTIDE SEQUENCE [LARGE SCALE GENOMIC DNA]</scope>
    <source>
        <strain evidence="3">HUMS_12744610</strain>
    </source>
</reference>
<dbReference type="Proteomes" id="UP001564760">
    <property type="component" value="Unassembled WGS sequence"/>
</dbReference>
<keyword evidence="3" id="KW-1185">Reference proteome</keyword>
<evidence type="ECO:0000313" key="2">
    <source>
        <dbReference type="EMBL" id="MEY8016181.1"/>
    </source>
</evidence>